<dbReference type="EMBL" id="JARQBJ010000003">
    <property type="protein sequence ID" value="MDT2810472.1"/>
    <property type="molecule type" value="Genomic_DNA"/>
</dbReference>
<dbReference type="CDD" id="cd07045">
    <property type="entry name" value="BMC_CcmK_like"/>
    <property type="match status" value="1"/>
</dbReference>
<comment type="similarity">
    <text evidence="3">Belongs to the bacterial microcompartments protein family.</text>
</comment>
<dbReference type="PANTHER" id="PTHR33941:SF11">
    <property type="entry name" value="BACTERIAL MICROCOMPARTMENT SHELL PROTEIN PDUJ"/>
    <property type="match status" value="1"/>
</dbReference>
<dbReference type="InterPro" id="IPR044872">
    <property type="entry name" value="CcmK/CsoS1_BMC"/>
</dbReference>
<gene>
    <name evidence="5" type="ORF">P7H43_08240</name>
</gene>
<sequence>MQALGLVETKGLIGAIESADIMLKTAEVSLWSKELVGGGLVTVTIVGDVAAVKTAVEAAASAVENLGCDLLYATHVIPRPAENIGSLLTTSTYEQPVSEQDVLEVETFDKETQTEAVEVLATSDHQPTSLEEQKSILVPEDTGIVATESLLATAEANLQHWLEMGDREQSNAALSEMKVIDLRKLAKKQVDFPISKKDIYRTNKEKLIEALIDYFNKN</sequence>
<evidence type="ECO:0000259" key="4">
    <source>
        <dbReference type="PROSITE" id="PS51930"/>
    </source>
</evidence>
<name>A0AAW8TZS8_9ENTE</name>
<evidence type="ECO:0000313" key="6">
    <source>
        <dbReference type="Proteomes" id="UP001256711"/>
    </source>
</evidence>
<reference evidence="5" key="1">
    <citation type="submission" date="2023-03" db="EMBL/GenBank/DDBJ databases">
        <authorList>
            <person name="Shen W."/>
            <person name="Cai J."/>
        </authorList>
    </citation>
    <scope>NUCLEOTIDE SEQUENCE</scope>
    <source>
        <strain evidence="5">B226-2</strain>
    </source>
</reference>
<dbReference type="Proteomes" id="UP001256711">
    <property type="component" value="Unassembled WGS sequence"/>
</dbReference>
<dbReference type="SUPFAM" id="SSF143414">
    <property type="entry name" value="CcmK-like"/>
    <property type="match status" value="1"/>
</dbReference>
<evidence type="ECO:0000256" key="2">
    <source>
        <dbReference type="ARBA" id="ARBA00024446"/>
    </source>
</evidence>
<dbReference type="Pfam" id="PF00936">
    <property type="entry name" value="BMC"/>
    <property type="match status" value="1"/>
</dbReference>
<dbReference type="InterPro" id="IPR000249">
    <property type="entry name" value="BMC_dom"/>
</dbReference>
<protein>
    <submittedName>
        <fullName evidence="5">BMC domain-containing protein</fullName>
    </submittedName>
</protein>
<accession>A0AAW8TZS8</accession>
<dbReference type="InterPro" id="IPR037233">
    <property type="entry name" value="CcmK-like_sf"/>
</dbReference>
<evidence type="ECO:0000256" key="1">
    <source>
        <dbReference type="ARBA" id="ARBA00024322"/>
    </source>
</evidence>
<proteinExistence type="inferred from homology"/>
<dbReference type="SMART" id="SM00877">
    <property type="entry name" value="BMC"/>
    <property type="match status" value="1"/>
</dbReference>
<dbReference type="PROSITE" id="PS51930">
    <property type="entry name" value="BMC_2"/>
    <property type="match status" value="1"/>
</dbReference>
<comment type="subcellular location">
    <subcellularLocation>
        <location evidence="1">Bacterial microcompartment</location>
    </subcellularLocation>
</comment>
<dbReference type="InterPro" id="IPR050575">
    <property type="entry name" value="BMC_shell"/>
</dbReference>
<dbReference type="RefSeq" id="WP_311835463.1">
    <property type="nucleotide sequence ID" value="NZ_JARQBJ010000003.1"/>
</dbReference>
<dbReference type="AlphaFoldDB" id="A0AAW8TZS8"/>
<dbReference type="Gene3D" id="3.30.70.1710">
    <property type="match status" value="1"/>
</dbReference>
<feature type="domain" description="BMC" evidence="4">
    <location>
        <begin position="3"/>
        <end position="89"/>
    </location>
</feature>
<organism evidence="5 6">
    <name type="scientific">Enterococcus asini</name>
    <dbReference type="NCBI Taxonomy" id="57732"/>
    <lineage>
        <taxon>Bacteria</taxon>
        <taxon>Bacillati</taxon>
        <taxon>Bacillota</taxon>
        <taxon>Bacilli</taxon>
        <taxon>Lactobacillales</taxon>
        <taxon>Enterococcaceae</taxon>
        <taxon>Enterococcus</taxon>
    </lineage>
</organism>
<evidence type="ECO:0000256" key="3">
    <source>
        <dbReference type="PROSITE-ProRule" id="PRU01278"/>
    </source>
</evidence>
<evidence type="ECO:0000313" key="5">
    <source>
        <dbReference type="EMBL" id="MDT2810472.1"/>
    </source>
</evidence>
<dbReference type="GO" id="GO:0031469">
    <property type="term" value="C:bacterial microcompartment"/>
    <property type="evidence" value="ECO:0007669"/>
    <property type="project" value="UniProtKB-SubCell"/>
</dbReference>
<keyword evidence="2" id="KW-1283">Bacterial microcompartment</keyword>
<dbReference type="PANTHER" id="PTHR33941">
    <property type="entry name" value="PROPANEDIOL UTILIZATION PROTEIN PDUA"/>
    <property type="match status" value="1"/>
</dbReference>
<comment type="caution">
    <text evidence="5">The sequence shown here is derived from an EMBL/GenBank/DDBJ whole genome shotgun (WGS) entry which is preliminary data.</text>
</comment>